<gene>
    <name evidence="2" type="ORF">CP982_24175</name>
    <name evidence="1" type="ORF">FHS40_007202</name>
</gene>
<dbReference type="EMBL" id="CP023690">
    <property type="protein sequence ID" value="QEV61419.1"/>
    <property type="molecule type" value="Genomic_DNA"/>
</dbReference>
<dbReference type="OrthoDB" id="796761at2"/>
<dbReference type="KEGG" id="sspb:CP982_24175"/>
<reference evidence="2 3" key="1">
    <citation type="submission" date="2017-09" db="EMBL/GenBank/DDBJ databases">
        <authorList>
            <person name="Lee N."/>
            <person name="Cho B.-K."/>
        </authorList>
    </citation>
    <scope>NUCLEOTIDE SEQUENCE [LARGE SCALE GENOMIC DNA]</scope>
    <source>
        <strain evidence="2 3">ATCC 27465</strain>
    </source>
</reference>
<keyword evidence="4" id="KW-1185">Reference proteome</keyword>
<protein>
    <submittedName>
        <fullName evidence="1">HEXXH motif-containing protein</fullName>
    </submittedName>
</protein>
<proteinExistence type="predicted"/>
<dbReference type="AlphaFoldDB" id="A0A5P2XDM6"/>
<dbReference type="InterPro" id="IPR026337">
    <property type="entry name" value="AKG_HExxH"/>
</dbReference>
<evidence type="ECO:0000313" key="3">
    <source>
        <dbReference type="Proteomes" id="UP000326505"/>
    </source>
</evidence>
<dbReference type="Proteomes" id="UP000326505">
    <property type="component" value="Chromosome"/>
</dbReference>
<evidence type="ECO:0000313" key="1">
    <source>
        <dbReference type="EMBL" id="MBB5108081.1"/>
    </source>
</evidence>
<evidence type="ECO:0000313" key="2">
    <source>
        <dbReference type="EMBL" id="QEV61419.1"/>
    </source>
</evidence>
<dbReference type="RefSeq" id="WP_150512433.1">
    <property type="nucleotide sequence ID" value="NZ_BMSQ01000008.1"/>
</dbReference>
<reference evidence="1 4" key="2">
    <citation type="submission" date="2020-08" db="EMBL/GenBank/DDBJ databases">
        <title>Genomic Encyclopedia of Type Strains, Phase III (KMG-III): the genomes of soil and plant-associated and newly described type strains.</title>
        <authorList>
            <person name="Whitman W."/>
        </authorList>
    </citation>
    <scope>NUCLEOTIDE SEQUENCE [LARGE SCALE GENOMIC DNA]</scope>
    <source>
        <strain evidence="1 4">CECT 3146</strain>
    </source>
</reference>
<evidence type="ECO:0000313" key="4">
    <source>
        <dbReference type="Proteomes" id="UP000549009"/>
    </source>
</evidence>
<name>A0A5P2XDM6_STRST</name>
<dbReference type="Proteomes" id="UP000549009">
    <property type="component" value="Unassembled WGS sequence"/>
</dbReference>
<accession>A0A5P2XDM6</accession>
<dbReference type="NCBIfam" id="TIGR04267">
    <property type="entry name" value="mod_HExxH"/>
    <property type="match status" value="1"/>
</dbReference>
<sequence length="632" mass="67181">MTDGRLDLYRLPEESLRSIAAGDAGAPELRLLRSAQRSHLLLVLRSLVDHSGVARARPPRVGAVASAESAWRLLAAAQRRDPGAVDVVLADPMVMAWALRLLRRLGGAGRGVASPAAPLWADVGQLYALAAAAALRAGSEAVVGVPAHRGVVWVPGAGVVGPLSSRRWSGAEVRVAADGAVVRGESGEVRLPRDLGAPAPGWRPLPVLWDAAPWCAEPGAALRLDTVTPYRDFEVSPRAPVRMPGRRSGLWRERVAGACALLARESPADTARLAALVRVLVPRAFAASTRGQVASSSSPDAFGAVTLSLPYDEAQMAATLVHETRHQQLNALLGLVPLVREQEAGARRPLHYAPWRSDPRPAHGLLHGVFAFAGVTRFWRLHREFVTGDEARRADFEFAVFRDQVREVATALLAGGELTAAGRLFVEEIAGAAERWAKEDVLPGPSRLAARYCALRRAVWRARHLELDGAAARRAAVARVAGLPAPPLPGSRLRPRPDAIRTDTFGHVVRLRLGTPDAFARRWREADADRDVVIGAECASVAGDVDGAARRYAAWTAVEPHDAEAWIGAALARQDRSAAAALLLERPEAVAAVRRAMAALGAEPSAPLELADWLRGAVAAPGGDSGQSGWSG</sequence>
<dbReference type="EMBL" id="JACHJD010000017">
    <property type="protein sequence ID" value="MBB5108081.1"/>
    <property type="molecule type" value="Genomic_DNA"/>
</dbReference>
<organism evidence="2 3">
    <name type="scientific">Streptomyces spectabilis</name>
    <dbReference type="NCBI Taxonomy" id="68270"/>
    <lineage>
        <taxon>Bacteria</taxon>
        <taxon>Bacillati</taxon>
        <taxon>Actinomycetota</taxon>
        <taxon>Actinomycetes</taxon>
        <taxon>Kitasatosporales</taxon>
        <taxon>Streptomycetaceae</taxon>
        <taxon>Streptomyces</taxon>
    </lineage>
</organism>